<protein>
    <submittedName>
        <fullName evidence="1">Anthocyanidin 3-O-glucoside 5-O-glucosyltransferase</fullName>
    </submittedName>
</protein>
<keyword evidence="2" id="KW-1185">Reference proteome</keyword>
<gene>
    <name evidence="1" type="primary">HGT8</name>
    <name evidence="1" type="ORF">MA16_Dca026745</name>
</gene>
<reference evidence="1 2" key="1">
    <citation type="journal article" date="2016" name="Sci. Rep.">
        <title>The Dendrobium catenatum Lindl. genome sequence provides insights into polysaccharide synthase, floral development and adaptive evolution.</title>
        <authorList>
            <person name="Zhang G.Q."/>
            <person name="Xu Q."/>
            <person name="Bian C."/>
            <person name="Tsai W.C."/>
            <person name="Yeh C.M."/>
            <person name="Liu K.W."/>
            <person name="Yoshida K."/>
            <person name="Zhang L.S."/>
            <person name="Chang S.B."/>
            <person name="Chen F."/>
            <person name="Shi Y."/>
            <person name="Su Y.Y."/>
            <person name="Zhang Y.Q."/>
            <person name="Chen L.J."/>
            <person name="Yin Y."/>
            <person name="Lin M."/>
            <person name="Huang H."/>
            <person name="Deng H."/>
            <person name="Wang Z.W."/>
            <person name="Zhu S.L."/>
            <person name="Zhao X."/>
            <person name="Deng C."/>
            <person name="Niu S.C."/>
            <person name="Huang J."/>
            <person name="Wang M."/>
            <person name="Liu G.H."/>
            <person name="Yang H.J."/>
            <person name="Xiao X.J."/>
            <person name="Hsiao Y.Y."/>
            <person name="Wu W.L."/>
            <person name="Chen Y.Y."/>
            <person name="Mitsuda N."/>
            <person name="Ohme-Takagi M."/>
            <person name="Luo Y.B."/>
            <person name="Van de Peer Y."/>
            <person name="Liu Z.J."/>
        </authorList>
    </citation>
    <scope>NUCLEOTIDE SEQUENCE [LARGE SCALE GENOMIC DNA]</scope>
    <source>
        <tissue evidence="1">The whole plant</tissue>
    </source>
</reference>
<name>A0A2I0W7V6_9ASPA</name>
<dbReference type="SUPFAM" id="SSF53756">
    <property type="entry name" value="UDP-Glycosyltransferase/glycogen phosphorylase"/>
    <property type="match status" value="1"/>
</dbReference>
<sequence length="75" mass="8815">MEKPQQHILVACYPAQGHINPTLRLSKRLAHEAGVRITLFYFFFFFFFEETAKANLLKENYKQRNSPLTNIKKLG</sequence>
<dbReference type="AlphaFoldDB" id="A0A2I0W7V6"/>
<evidence type="ECO:0000313" key="1">
    <source>
        <dbReference type="EMBL" id="PKU71746.1"/>
    </source>
</evidence>
<proteinExistence type="predicted"/>
<dbReference type="GO" id="GO:0016740">
    <property type="term" value="F:transferase activity"/>
    <property type="evidence" value="ECO:0007669"/>
    <property type="project" value="UniProtKB-KW"/>
</dbReference>
<organism evidence="1 2">
    <name type="scientific">Dendrobium catenatum</name>
    <dbReference type="NCBI Taxonomy" id="906689"/>
    <lineage>
        <taxon>Eukaryota</taxon>
        <taxon>Viridiplantae</taxon>
        <taxon>Streptophyta</taxon>
        <taxon>Embryophyta</taxon>
        <taxon>Tracheophyta</taxon>
        <taxon>Spermatophyta</taxon>
        <taxon>Magnoliopsida</taxon>
        <taxon>Liliopsida</taxon>
        <taxon>Asparagales</taxon>
        <taxon>Orchidaceae</taxon>
        <taxon>Epidendroideae</taxon>
        <taxon>Malaxideae</taxon>
        <taxon>Dendrobiinae</taxon>
        <taxon>Dendrobium</taxon>
    </lineage>
</organism>
<keyword evidence="1" id="KW-0808">Transferase</keyword>
<dbReference type="Proteomes" id="UP000233837">
    <property type="component" value="Unassembled WGS sequence"/>
</dbReference>
<reference evidence="1 2" key="2">
    <citation type="journal article" date="2017" name="Nature">
        <title>The Apostasia genome and the evolution of orchids.</title>
        <authorList>
            <person name="Zhang G.Q."/>
            <person name="Liu K.W."/>
            <person name="Li Z."/>
            <person name="Lohaus R."/>
            <person name="Hsiao Y.Y."/>
            <person name="Niu S.C."/>
            <person name="Wang J.Y."/>
            <person name="Lin Y.C."/>
            <person name="Xu Q."/>
            <person name="Chen L.J."/>
            <person name="Yoshida K."/>
            <person name="Fujiwara S."/>
            <person name="Wang Z.W."/>
            <person name="Zhang Y.Q."/>
            <person name="Mitsuda N."/>
            <person name="Wang M."/>
            <person name="Liu G.H."/>
            <person name="Pecoraro L."/>
            <person name="Huang H.X."/>
            <person name="Xiao X.J."/>
            <person name="Lin M."/>
            <person name="Wu X.Y."/>
            <person name="Wu W.L."/>
            <person name="Chen Y.Y."/>
            <person name="Chang S.B."/>
            <person name="Sakamoto S."/>
            <person name="Ohme-Takagi M."/>
            <person name="Yagi M."/>
            <person name="Zeng S.J."/>
            <person name="Shen C.Y."/>
            <person name="Yeh C.M."/>
            <person name="Luo Y.B."/>
            <person name="Tsai W.C."/>
            <person name="Van de Peer Y."/>
            <person name="Liu Z.J."/>
        </authorList>
    </citation>
    <scope>NUCLEOTIDE SEQUENCE [LARGE SCALE GENOMIC DNA]</scope>
    <source>
        <tissue evidence="1">The whole plant</tissue>
    </source>
</reference>
<dbReference type="Gene3D" id="3.40.50.2000">
    <property type="entry name" value="Glycogen Phosphorylase B"/>
    <property type="match status" value="1"/>
</dbReference>
<evidence type="ECO:0000313" key="2">
    <source>
        <dbReference type="Proteomes" id="UP000233837"/>
    </source>
</evidence>
<dbReference type="EMBL" id="KZ502860">
    <property type="protein sequence ID" value="PKU71746.1"/>
    <property type="molecule type" value="Genomic_DNA"/>
</dbReference>
<accession>A0A2I0W7V6</accession>